<evidence type="ECO:0008006" key="3">
    <source>
        <dbReference type="Google" id="ProtNLM"/>
    </source>
</evidence>
<comment type="caution">
    <text evidence="1">The sequence shown here is derived from an EMBL/GenBank/DDBJ whole genome shotgun (WGS) entry which is preliminary data.</text>
</comment>
<dbReference type="RefSeq" id="WP_111400626.1">
    <property type="nucleotide sequence ID" value="NZ_QKYU01000051.1"/>
</dbReference>
<evidence type="ECO:0000313" key="1">
    <source>
        <dbReference type="EMBL" id="PZW36953.1"/>
    </source>
</evidence>
<name>A0A2W7JRC2_9PROT</name>
<sequence length="143" mass="14421">MDQDLDTAFCPAGTGIIFRDFGDEMVVANLDTGIFFSLGGSAPAIWAALAEGHSARGIATAFGGDPGILASIGGLLGQLRAEALLTPAASPAPAPAAGVAPWAFVTPLLERFDDLQGLLLVDPIHEVSEAGWPLAPQTLGGAG</sequence>
<dbReference type="OrthoDB" id="8686088at2"/>
<gene>
    <name evidence="1" type="ORF">C8P66_1515</name>
</gene>
<keyword evidence="2" id="KW-1185">Reference proteome</keyword>
<protein>
    <recommendedName>
        <fullName evidence="3">Coenzyme PQQ synthesis protein D (PqqD)</fullName>
    </recommendedName>
</protein>
<dbReference type="EMBL" id="QKYU01000051">
    <property type="protein sequence ID" value="PZW36953.1"/>
    <property type="molecule type" value="Genomic_DNA"/>
</dbReference>
<dbReference type="Proteomes" id="UP000249688">
    <property type="component" value="Unassembled WGS sequence"/>
</dbReference>
<evidence type="ECO:0000313" key="2">
    <source>
        <dbReference type="Proteomes" id="UP000249688"/>
    </source>
</evidence>
<organism evidence="1 2">
    <name type="scientific">Humitalea rosea</name>
    <dbReference type="NCBI Taxonomy" id="990373"/>
    <lineage>
        <taxon>Bacteria</taxon>
        <taxon>Pseudomonadati</taxon>
        <taxon>Pseudomonadota</taxon>
        <taxon>Alphaproteobacteria</taxon>
        <taxon>Acetobacterales</taxon>
        <taxon>Roseomonadaceae</taxon>
        <taxon>Humitalea</taxon>
    </lineage>
</organism>
<reference evidence="1 2" key="1">
    <citation type="submission" date="2018-06" db="EMBL/GenBank/DDBJ databases">
        <title>Genomic Encyclopedia of Archaeal and Bacterial Type Strains, Phase II (KMG-II): from individual species to whole genera.</title>
        <authorList>
            <person name="Goeker M."/>
        </authorList>
    </citation>
    <scope>NUCLEOTIDE SEQUENCE [LARGE SCALE GENOMIC DNA]</scope>
    <source>
        <strain evidence="1 2">DSM 24525</strain>
    </source>
</reference>
<proteinExistence type="predicted"/>
<accession>A0A2W7JRC2</accession>
<dbReference type="AlphaFoldDB" id="A0A2W7JRC2"/>